<feature type="compositionally biased region" description="Polar residues" evidence="1">
    <location>
        <begin position="1"/>
        <end position="14"/>
    </location>
</feature>
<sequence>MLNIAATVSKQPGMQSGVMGDTPLWQGVRGQSAVSLAQECTDKK</sequence>
<gene>
    <name evidence="2" type="ORF">ACFSC9_05055</name>
</gene>
<organism evidence="2 3">
    <name type="scientific">Paenibacillus wenxiniae</name>
    <dbReference type="NCBI Taxonomy" id="1636843"/>
    <lineage>
        <taxon>Bacteria</taxon>
        <taxon>Bacillati</taxon>
        <taxon>Bacillota</taxon>
        <taxon>Bacilli</taxon>
        <taxon>Bacillales</taxon>
        <taxon>Paenibacillaceae</taxon>
        <taxon>Paenibacillus</taxon>
    </lineage>
</organism>
<comment type="caution">
    <text evidence="2">The sequence shown here is derived from an EMBL/GenBank/DDBJ whole genome shotgun (WGS) entry which is preliminary data.</text>
</comment>
<name>A0ABW4RGT9_9BACL</name>
<proteinExistence type="predicted"/>
<reference evidence="3" key="1">
    <citation type="journal article" date="2019" name="Int. J. Syst. Evol. Microbiol.">
        <title>The Global Catalogue of Microorganisms (GCM) 10K type strain sequencing project: providing services to taxonomists for standard genome sequencing and annotation.</title>
        <authorList>
            <consortium name="The Broad Institute Genomics Platform"/>
            <consortium name="The Broad Institute Genome Sequencing Center for Infectious Disease"/>
            <person name="Wu L."/>
            <person name="Ma J."/>
        </authorList>
    </citation>
    <scope>NUCLEOTIDE SEQUENCE [LARGE SCALE GENOMIC DNA]</scope>
    <source>
        <strain evidence="3">CCUG 54950</strain>
    </source>
</reference>
<accession>A0ABW4RGT9</accession>
<evidence type="ECO:0000313" key="2">
    <source>
        <dbReference type="EMBL" id="MFD1884888.1"/>
    </source>
</evidence>
<evidence type="ECO:0000313" key="3">
    <source>
        <dbReference type="Proteomes" id="UP001597233"/>
    </source>
</evidence>
<dbReference type="Proteomes" id="UP001597233">
    <property type="component" value="Unassembled WGS sequence"/>
</dbReference>
<evidence type="ECO:0000256" key="1">
    <source>
        <dbReference type="SAM" id="MobiDB-lite"/>
    </source>
</evidence>
<feature type="region of interest" description="Disordered" evidence="1">
    <location>
        <begin position="1"/>
        <end position="24"/>
    </location>
</feature>
<dbReference type="RefSeq" id="WP_347324529.1">
    <property type="nucleotide sequence ID" value="NZ_JBCGUH010000003.1"/>
</dbReference>
<protein>
    <submittedName>
        <fullName evidence="2">Uncharacterized protein</fullName>
    </submittedName>
</protein>
<keyword evidence="3" id="KW-1185">Reference proteome</keyword>
<dbReference type="EMBL" id="JBHUEH010000010">
    <property type="protein sequence ID" value="MFD1884888.1"/>
    <property type="molecule type" value="Genomic_DNA"/>
</dbReference>